<evidence type="ECO:0000256" key="7">
    <source>
        <dbReference type="ARBA" id="ARBA00023136"/>
    </source>
</evidence>
<feature type="compositionally biased region" description="Basic and acidic residues" evidence="9">
    <location>
        <begin position="443"/>
        <end position="454"/>
    </location>
</feature>
<dbReference type="NCBIfam" id="TIGR00359">
    <property type="entry name" value="cello_pts_IIC"/>
    <property type="match status" value="1"/>
</dbReference>
<dbReference type="GO" id="GO:0008982">
    <property type="term" value="F:protein-N(PI)-phosphohistidine-sugar phosphotransferase activity"/>
    <property type="evidence" value="ECO:0007669"/>
    <property type="project" value="UniProtKB-UniRule"/>
</dbReference>
<dbReference type="PATRIC" id="fig|545697.3.peg.974"/>
<dbReference type="RefSeq" id="WP_005211672.1">
    <property type="nucleotide sequence ID" value="NZ_KB291618.1"/>
</dbReference>
<dbReference type="GO" id="GO:1901264">
    <property type="term" value="P:carbohydrate derivative transport"/>
    <property type="evidence" value="ECO:0007669"/>
    <property type="project" value="TreeGrafter"/>
</dbReference>
<feature type="transmembrane region" description="Helical" evidence="10">
    <location>
        <begin position="371"/>
        <end position="391"/>
    </location>
</feature>
<dbReference type="Proteomes" id="UP000010420">
    <property type="component" value="Unassembled WGS sequence"/>
</dbReference>
<dbReference type="PROSITE" id="PS51105">
    <property type="entry name" value="PTS_EIIC_TYPE_3"/>
    <property type="match status" value="1"/>
</dbReference>
<comment type="function">
    <text evidence="8">The phosphoenolpyruvate-dependent sugar phosphotransferase system (PTS), a major carbohydrate active -transport system, catalyzes the phosphorylation of incoming sugar substrates concomitant with their translocation across the cell membrane.</text>
</comment>
<organism evidence="12 13">
    <name type="scientific">Clostridium celatum DSM 1785</name>
    <dbReference type="NCBI Taxonomy" id="545697"/>
    <lineage>
        <taxon>Bacteria</taxon>
        <taxon>Bacillati</taxon>
        <taxon>Bacillota</taxon>
        <taxon>Clostridia</taxon>
        <taxon>Eubacteriales</taxon>
        <taxon>Clostridiaceae</taxon>
        <taxon>Clostridium</taxon>
    </lineage>
</organism>
<dbReference type="eggNOG" id="COG1455">
    <property type="taxonomic scope" value="Bacteria"/>
</dbReference>
<dbReference type="HOGENOM" id="CLU_029688_1_0_9"/>
<dbReference type="AlphaFoldDB" id="L1QJM7"/>
<reference evidence="12 13" key="1">
    <citation type="submission" date="2012-05" db="EMBL/GenBank/DDBJ databases">
        <authorList>
            <person name="Weinstock G."/>
            <person name="Sodergren E."/>
            <person name="Lobos E.A."/>
            <person name="Fulton L."/>
            <person name="Fulton R."/>
            <person name="Courtney L."/>
            <person name="Fronick C."/>
            <person name="O'Laughlin M."/>
            <person name="Godfrey J."/>
            <person name="Wilson R.M."/>
            <person name="Miner T."/>
            <person name="Farmer C."/>
            <person name="Delehaunty K."/>
            <person name="Cordes M."/>
            <person name="Minx P."/>
            <person name="Tomlinson C."/>
            <person name="Chen J."/>
            <person name="Wollam A."/>
            <person name="Pepin K.H."/>
            <person name="Bhonagiri V."/>
            <person name="Zhang X."/>
            <person name="Suruliraj S."/>
            <person name="Warren W."/>
            <person name="Mitreva M."/>
            <person name="Mardis E.R."/>
            <person name="Wilson R.K."/>
        </authorList>
    </citation>
    <scope>NUCLEOTIDE SEQUENCE [LARGE SCALE GENOMIC DNA]</scope>
    <source>
        <strain evidence="12 13">DSM 1785</strain>
    </source>
</reference>
<feature type="domain" description="PTS EIIC type-3" evidence="11">
    <location>
        <begin position="8"/>
        <end position="414"/>
    </location>
</feature>
<evidence type="ECO:0000256" key="3">
    <source>
        <dbReference type="ARBA" id="ARBA00022475"/>
    </source>
</evidence>
<name>L1QJM7_9CLOT</name>
<keyword evidence="13" id="KW-1185">Reference proteome</keyword>
<keyword evidence="3 8" id="KW-1003">Cell membrane</keyword>
<feature type="transmembrane region" description="Helical" evidence="10">
    <location>
        <begin position="180"/>
        <end position="200"/>
    </location>
</feature>
<sequence>MSKFNELIEKYLLPIAGKLSASRVLTVLRDSFMLSFPLTIVGSLAVVIMNLPYLDKVIGSNGVATVTDVLSILPSATMSIATLFVVMGIGYYLAKSYDVDPIFPAAISVASFLVLTPISMTTEAGVLVTDIIPITRLGAKGMFVGILAAFLATWLYVRIMKKNWTIKMPDGVPPTVAKSFAALIPACIVLTVFLVIRTIFVYTPWGNIHDFIYQLIQVPLMHLGSGLAATIVAVFAIQLLWFFGLHGQIIVNSVLDPIWNTLSLQNYEAVVNHTDLPNIVTKQFMETFTVGIGGTGMTLAVVIGILIIAKSKQLREVAKLAGPAGIFNVNEPVIFGLPIVMNPTILIPWIISLIVGVTIAYLSMKFGLVPMTTGVAVPWTVPIFFSGMLATNSLAGGILQLVILAVVLAIWTPFIKVMDIQAIKLEKEAAEKSKNKVSRFKKTKETAEMTEKAY</sequence>
<dbReference type="PANTHER" id="PTHR33989:SF11">
    <property type="entry name" value="LICHENAN PERMEASE IIC COMPONENT"/>
    <property type="match status" value="1"/>
</dbReference>
<keyword evidence="5 10" id="KW-0812">Transmembrane</keyword>
<dbReference type="GO" id="GO:0009401">
    <property type="term" value="P:phosphoenolpyruvate-dependent sugar phosphotransferase system"/>
    <property type="evidence" value="ECO:0007669"/>
    <property type="project" value="InterPro"/>
</dbReference>
<evidence type="ECO:0000256" key="2">
    <source>
        <dbReference type="ARBA" id="ARBA00022448"/>
    </source>
</evidence>
<protein>
    <recommendedName>
        <fullName evidence="8">Permease IIC component</fullName>
    </recommendedName>
</protein>
<accession>L1QJM7</accession>
<evidence type="ECO:0000256" key="10">
    <source>
        <dbReference type="SAM" id="Phobius"/>
    </source>
</evidence>
<evidence type="ECO:0000256" key="6">
    <source>
        <dbReference type="ARBA" id="ARBA00022989"/>
    </source>
</evidence>
<feature type="transmembrane region" description="Helical" evidence="10">
    <location>
        <begin position="101"/>
        <end position="121"/>
    </location>
</feature>
<dbReference type="PANTHER" id="PTHR33989">
    <property type="match status" value="1"/>
</dbReference>
<dbReference type="STRING" id="545697.HMPREF0216_00989"/>
<dbReference type="InterPro" id="IPR003352">
    <property type="entry name" value="PTS_EIIC"/>
</dbReference>
<keyword evidence="7 8" id="KW-0472">Membrane</keyword>
<evidence type="ECO:0000313" key="13">
    <source>
        <dbReference type="Proteomes" id="UP000010420"/>
    </source>
</evidence>
<evidence type="ECO:0000256" key="9">
    <source>
        <dbReference type="SAM" id="MobiDB-lite"/>
    </source>
</evidence>
<dbReference type="GO" id="GO:0005886">
    <property type="term" value="C:plasma membrane"/>
    <property type="evidence" value="ECO:0007669"/>
    <property type="project" value="UniProtKB-SubCell"/>
</dbReference>
<dbReference type="InterPro" id="IPR004796">
    <property type="entry name" value="PTS_IIC_cello"/>
</dbReference>
<dbReference type="EMBL" id="AMEZ01000026">
    <property type="protein sequence ID" value="EKY28146.1"/>
    <property type="molecule type" value="Genomic_DNA"/>
</dbReference>
<dbReference type="OrthoDB" id="1641940at2"/>
<dbReference type="Pfam" id="PF02378">
    <property type="entry name" value="PTS_EIIC"/>
    <property type="match status" value="1"/>
</dbReference>
<evidence type="ECO:0000313" key="12">
    <source>
        <dbReference type="EMBL" id="EKY28146.1"/>
    </source>
</evidence>
<feature type="transmembrane region" description="Helical" evidence="10">
    <location>
        <begin position="72"/>
        <end position="94"/>
    </location>
</feature>
<keyword evidence="4 8" id="KW-0762">Sugar transport</keyword>
<evidence type="ECO:0000259" key="11">
    <source>
        <dbReference type="PROSITE" id="PS51105"/>
    </source>
</evidence>
<feature type="region of interest" description="Disordered" evidence="9">
    <location>
        <begin position="430"/>
        <end position="454"/>
    </location>
</feature>
<dbReference type="InterPro" id="IPR004501">
    <property type="entry name" value="PTS_EIIC_3"/>
</dbReference>
<evidence type="ECO:0000256" key="4">
    <source>
        <dbReference type="ARBA" id="ARBA00022597"/>
    </source>
</evidence>
<dbReference type="InterPro" id="IPR051088">
    <property type="entry name" value="PTS_Sugar-EIIC/EIIB"/>
</dbReference>
<evidence type="ECO:0000256" key="1">
    <source>
        <dbReference type="ARBA" id="ARBA00004651"/>
    </source>
</evidence>
<dbReference type="NCBIfam" id="TIGR00410">
    <property type="entry name" value="lacE"/>
    <property type="match status" value="1"/>
</dbReference>
<evidence type="ECO:0000256" key="8">
    <source>
        <dbReference type="PIRNR" id="PIRNR006351"/>
    </source>
</evidence>
<dbReference type="PIRSF" id="PIRSF006351">
    <property type="entry name" value="PTS_EIIC-Cellobiose"/>
    <property type="match status" value="1"/>
</dbReference>
<feature type="transmembrane region" description="Helical" evidence="10">
    <location>
        <begin position="141"/>
        <end position="159"/>
    </location>
</feature>
<feature type="transmembrane region" description="Helical" evidence="10">
    <location>
        <begin position="288"/>
        <end position="309"/>
    </location>
</feature>
<feature type="transmembrane region" description="Helical" evidence="10">
    <location>
        <begin position="32"/>
        <end position="52"/>
    </location>
</feature>
<keyword evidence="6 10" id="KW-1133">Transmembrane helix</keyword>
<feature type="transmembrane region" description="Helical" evidence="10">
    <location>
        <begin position="397"/>
        <end position="415"/>
    </location>
</feature>
<feature type="transmembrane region" description="Helical" evidence="10">
    <location>
        <begin position="220"/>
        <end position="243"/>
    </location>
</feature>
<gene>
    <name evidence="12" type="ORF">HMPREF0216_00989</name>
</gene>
<comment type="subcellular location">
    <subcellularLocation>
        <location evidence="1">Cell membrane</location>
        <topology evidence="1">Multi-pass membrane protein</topology>
    </subcellularLocation>
</comment>
<evidence type="ECO:0000256" key="5">
    <source>
        <dbReference type="ARBA" id="ARBA00022692"/>
    </source>
</evidence>
<feature type="transmembrane region" description="Helical" evidence="10">
    <location>
        <begin position="345"/>
        <end position="364"/>
    </location>
</feature>
<keyword evidence="2 8" id="KW-0813">Transport</keyword>
<proteinExistence type="predicted"/>
<comment type="caution">
    <text evidence="12">The sequence shown here is derived from an EMBL/GenBank/DDBJ whole genome shotgun (WGS) entry which is preliminary data.</text>
</comment>